<proteinExistence type="inferred from homology"/>
<dbReference type="EMBL" id="CAMGYJ010000011">
    <property type="protein sequence ID" value="CAI0626496.1"/>
    <property type="molecule type" value="Genomic_DNA"/>
</dbReference>
<dbReference type="AlphaFoldDB" id="A0AAV0S050"/>
<dbReference type="InterPro" id="IPR034087">
    <property type="entry name" value="C/VIF1"/>
</dbReference>
<comment type="caution">
    <text evidence="6">The sequence shown here is derived from an EMBL/GenBank/DDBJ whole genome shotgun (WGS) entry which is preliminary data.</text>
</comment>
<dbReference type="Proteomes" id="UP001154282">
    <property type="component" value="Unassembled WGS sequence"/>
</dbReference>
<dbReference type="GO" id="GO:0004857">
    <property type="term" value="F:enzyme inhibitor activity"/>
    <property type="evidence" value="ECO:0007669"/>
    <property type="project" value="InterPro"/>
</dbReference>
<dbReference type="Pfam" id="PF04043">
    <property type="entry name" value="PMEI"/>
    <property type="match status" value="1"/>
</dbReference>
<keyword evidence="2" id="KW-1015">Disulfide bond</keyword>
<dbReference type="PANTHER" id="PTHR35357:SF8">
    <property type="entry name" value="OS01G0111000 PROTEIN"/>
    <property type="match status" value="1"/>
</dbReference>
<dbReference type="PANTHER" id="PTHR35357">
    <property type="entry name" value="OS02G0537100 PROTEIN"/>
    <property type="match status" value="1"/>
</dbReference>
<evidence type="ECO:0000256" key="3">
    <source>
        <dbReference type="ARBA" id="ARBA00038471"/>
    </source>
</evidence>
<dbReference type="InterPro" id="IPR035513">
    <property type="entry name" value="Invertase/methylesterase_inhib"/>
</dbReference>
<dbReference type="FunFam" id="1.20.140.40:FF:000009">
    <property type="entry name" value="Invertase/pectin methylesterase inhibitor family protein"/>
    <property type="match status" value="1"/>
</dbReference>
<feature type="signal peptide" evidence="4">
    <location>
        <begin position="1"/>
        <end position="34"/>
    </location>
</feature>
<dbReference type="SUPFAM" id="SSF101148">
    <property type="entry name" value="Plant invertase/pectin methylesterase inhibitor"/>
    <property type="match status" value="1"/>
</dbReference>
<dbReference type="CDD" id="cd15796">
    <property type="entry name" value="CIF_like"/>
    <property type="match status" value="1"/>
</dbReference>
<evidence type="ECO:0000256" key="4">
    <source>
        <dbReference type="SAM" id="SignalP"/>
    </source>
</evidence>
<protein>
    <recommendedName>
        <fullName evidence="5">Pectinesterase inhibitor domain-containing protein</fullName>
    </recommendedName>
</protein>
<name>A0AAV0S050_9ROSI</name>
<gene>
    <name evidence="6" type="ORF">LITE_LOCUS50881</name>
</gene>
<feature type="domain" description="Pectinesterase inhibitor" evidence="5">
    <location>
        <begin position="33"/>
        <end position="175"/>
    </location>
</feature>
<evidence type="ECO:0000256" key="1">
    <source>
        <dbReference type="ARBA" id="ARBA00022729"/>
    </source>
</evidence>
<evidence type="ECO:0000259" key="5">
    <source>
        <dbReference type="SMART" id="SM00856"/>
    </source>
</evidence>
<dbReference type="InterPro" id="IPR006501">
    <property type="entry name" value="Pectinesterase_inhib_dom"/>
</dbReference>
<comment type="similarity">
    <text evidence="3">Belongs to the PMEI family.</text>
</comment>
<evidence type="ECO:0000313" key="6">
    <source>
        <dbReference type="EMBL" id="CAI0626496.1"/>
    </source>
</evidence>
<organism evidence="6 7">
    <name type="scientific">Linum tenue</name>
    <dbReference type="NCBI Taxonomy" id="586396"/>
    <lineage>
        <taxon>Eukaryota</taxon>
        <taxon>Viridiplantae</taxon>
        <taxon>Streptophyta</taxon>
        <taxon>Embryophyta</taxon>
        <taxon>Tracheophyta</taxon>
        <taxon>Spermatophyta</taxon>
        <taxon>Magnoliopsida</taxon>
        <taxon>eudicotyledons</taxon>
        <taxon>Gunneridae</taxon>
        <taxon>Pentapetalae</taxon>
        <taxon>rosids</taxon>
        <taxon>fabids</taxon>
        <taxon>Malpighiales</taxon>
        <taxon>Linaceae</taxon>
        <taxon>Linum</taxon>
    </lineage>
</organism>
<dbReference type="NCBIfam" id="TIGR01614">
    <property type="entry name" value="PME_inhib"/>
    <property type="match status" value="1"/>
</dbReference>
<dbReference type="Gene3D" id="1.20.140.40">
    <property type="entry name" value="Invertase/pectin methylesterase inhibitor family protein"/>
    <property type="match status" value="1"/>
</dbReference>
<feature type="chain" id="PRO_5043561300" description="Pectinesterase inhibitor domain-containing protein" evidence="4">
    <location>
        <begin position="35"/>
        <end position="180"/>
    </location>
</feature>
<evidence type="ECO:0000256" key="2">
    <source>
        <dbReference type="ARBA" id="ARBA00023157"/>
    </source>
</evidence>
<keyword evidence="7" id="KW-1185">Reference proteome</keyword>
<reference evidence="6" key="1">
    <citation type="submission" date="2022-08" db="EMBL/GenBank/DDBJ databases">
        <authorList>
            <person name="Gutierrez-Valencia J."/>
        </authorList>
    </citation>
    <scope>NUCLEOTIDE SEQUENCE</scope>
</reference>
<dbReference type="SMART" id="SM00856">
    <property type="entry name" value="PMEI"/>
    <property type="match status" value="1"/>
</dbReference>
<evidence type="ECO:0000313" key="7">
    <source>
        <dbReference type="Proteomes" id="UP001154282"/>
    </source>
</evidence>
<accession>A0AAV0S050</accession>
<keyword evidence="1 4" id="KW-0732">Signal</keyword>
<sequence>MTTPKFANLTAAFISISISIFLFLSSSPADGATATSLITGTCKQTPDFNLCVSTLTADPRGPKAAGVQTLALIIIDAVKAKATTAYADIKRLLKTAPELEGPLKSCAQQYNVILTAEIPEAEEAVSGGVAKFGEDGMRGSASDADLCEDGFVKVKSPLTVENKVVSGLAAVGAAVIRQLE</sequence>